<reference evidence="1 2" key="1">
    <citation type="journal article" date="2013" name="PLoS Genet.">
        <title>The genome and development-dependent transcriptomes of Pyronema confluens: a window into fungal evolution.</title>
        <authorList>
            <person name="Traeger S."/>
            <person name="Altegoer F."/>
            <person name="Freitag M."/>
            <person name="Gabaldon T."/>
            <person name="Kempken F."/>
            <person name="Kumar A."/>
            <person name="Marcet-Houben M."/>
            <person name="Poggeler S."/>
            <person name="Stajich J.E."/>
            <person name="Nowrousian M."/>
        </authorList>
    </citation>
    <scope>NUCLEOTIDE SEQUENCE [LARGE SCALE GENOMIC DNA]</scope>
    <source>
        <strain evidence="2">CBS 100304</strain>
        <tissue evidence="1">Vegetative mycelium</tissue>
    </source>
</reference>
<sequence>MPHSRRGIVSNILSFGHYPYPPDTG</sequence>
<protein>
    <submittedName>
        <fullName evidence="1">Uncharacterized protein</fullName>
    </submittedName>
</protein>
<dbReference type="EMBL" id="HF935596">
    <property type="protein sequence ID" value="CCX31454.1"/>
    <property type="molecule type" value="Genomic_DNA"/>
</dbReference>
<name>U4LH65_PYROM</name>
<gene>
    <name evidence="1" type="ORF">PCON_10801</name>
</gene>
<proteinExistence type="predicted"/>
<organism evidence="1 2">
    <name type="scientific">Pyronema omphalodes (strain CBS 100304)</name>
    <name type="common">Pyronema confluens</name>
    <dbReference type="NCBI Taxonomy" id="1076935"/>
    <lineage>
        <taxon>Eukaryota</taxon>
        <taxon>Fungi</taxon>
        <taxon>Dikarya</taxon>
        <taxon>Ascomycota</taxon>
        <taxon>Pezizomycotina</taxon>
        <taxon>Pezizomycetes</taxon>
        <taxon>Pezizales</taxon>
        <taxon>Pyronemataceae</taxon>
        <taxon>Pyronema</taxon>
    </lineage>
</organism>
<evidence type="ECO:0000313" key="2">
    <source>
        <dbReference type="Proteomes" id="UP000018144"/>
    </source>
</evidence>
<evidence type="ECO:0000313" key="1">
    <source>
        <dbReference type="EMBL" id="CCX31454.1"/>
    </source>
</evidence>
<keyword evidence="2" id="KW-1185">Reference proteome</keyword>
<accession>U4LH65</accession>
<dbReference type="AlphaFoldDB" id="U4LH65"/>
<dbReference type="Proteomes" id="UP000018144">
    <property type="component" value="Unassembled WGS sequence"/>
</dbReference>